<organism evidence="2 3">
    <name type="scientific">Didymella pomorum</name>
    <dbReference type="NCBI Taxonomy" id="749634"/>
    <lineage>
        <taxon>Eukaryota</taxon>
        <taxon>Fungi</taxon>
        <taxon>Dikarya</taxon>
        <taxon>Ascomycota</taxon>
        <taxon>Pezizomycotina</taxon>
        <taxon>Dothideomycetes</taxon>
        <taxon>Pleosporomycetidae</taxon>
        <taxon>Pleosporales</taxon>
        <taxon>Pleosporineae</taxon>
        <taxon>Didymellaceae</taxon>
        <taxon>Didymella</taxon>
    </lineage>
</organism>
<gene>
    <name evidence="2" type="ORF">N0V91_008421</name>
</gene>
<reference evidence="2" key="1">
    <citation type="submission" date="2022-10" db="EMBL/GenBank/DDBJ databases">
        <title>Tapping the CABI collections for fungal endophytes: first genome assemblies for Collariella, Neodidymelliopsis, Ascochyta clinopodiicola, Didymella pomorum, Didymosphaeria variabile, Neocosmospora piperis and Neocucurbitaria cava.</title>
        <authorList>
            <person name="Hill R."/>
        </authorList>
    </citation>
    <scope>NUCLEOTIDE SEQUENCE</scope>
    <source>
        <strain evidence="2">IMI 355091</strain>
    </source>
</reference>
<comment type="caution">
    <text evidence="2">The sequence shown here is derived from an EMBL/GenBank/DDBJ whole genome shotgun (WGS) entry which is preliminary data.</text>
</comment>
<dbReference type="EMBL" id="JAPEVA010000083">
    <property type="protein sequence ID" value="KAJ4400790.1"/>
    <property type="molecule type" value="Genomic_DNA"/>
</dbReference>
<dbReference type="Proteomes" id="UP001140510">
    <property type="component" value="Unassembled WGS sequence"/>
</dbReference>
<evidence type="ECO:0000313" key="2">
    <source>
        <dbReference type="EMBL" id="KAJ4400790.1"/>
    </source>
</evidence>
<accession>A0A9W8Z7D6</accession>
<name>A0A9W8Z7D6_9PLEO</name>
<evidence type="ECO:0000313" key="3">
    <source>
        <dbReference type="Proteomes" id="UP001140510"/>
    </source>
</evidence>
<keyword evidence="1" id="KW-0472">Membrane</keyword>
<evidence type="ECO:0000256" key="1">
    <source>
        <dbReference type="SAM" id="Phobius"/>
    </source>
</evidence>
<proteinExistence type="predicted"/>
<feature type="transmembrane region" description="Helical" evidence="1">
    <location>
        <begin position="63"/>
        <end position="82"/>
    </location>
</feature>
<protein>
    <submittedName>
        <fullName evidence="2">Uncharacterized protein</fullName>
    </submittedName>
</protein>
<keyword evidence="1" id="KW-1133">Transmembrane helix</keyword>
<keyword evidence="3" id="KW-1185">Reference proteome</keyword>
<dbReference type="OrthoDB" id="10631906at2759"/>
<keyword evidence="1" id="KW-0812">Transmembrane</keyword>
<dbReference type="AlphaFoldDB" id="A0A9W8Z7D6"/>
<sequence length="102" mass="11794">MDWKAATILEYNFAGYALTVSTDNADARFTDYDLAIRVIFDAFEDHFLTITYVCSQLRDETKLLTILLCPLVAYTFTVICFLRRLRDLDPVLVRDVTRVVAF</sequence>